<dbReference type="EMBL" id="RAPQ01000008">
    <property type="protein sequence ID" value="RKE03256.1"/>
    <property type="molecule type" value="Genomic_DNA"/>
</dbReference>
<keyword evidence="2" id="KW-1185">Reference proteome</keyword>
<organism evidence="1 2">
    <name type="scientific">Marinifilum flexuosum</name>
    <dbReference type="NCBI Taxonomy" id="1117708"/>
    <lineage>
        <taxon>Bacteria</taxon>
        <taxon>Pseudomonadati</taxon>
        <taxon>Bacteroidota</taxon>
        <taxon>Bacteroidia</taxon>
        <taxon>Marinilabiliales</taxon>
        <taxon>Marinifilaceae</taxon>
    </lineage>
</organism>
<name>A0A419X6A0_9BACT</name>
<sequence length="34" mass="4198">MYFILLSINYGKLQGFLKYQNELPIYFYTFVRIT</sequence>
<reference evidence="1 2" key="1">
    <citation type="submission" date="2018-09" db="EMBL/GenBank/DDBJ databases">
        <title>Genomic Encyclopedia of Archaeal and Bacterial Type Strains, Phase II (KMG-II): from individual species to whole genera.</title>
        <authorList>
            <person name="Goeker M."/>
        </authorList>
    </citation>
    <scope>NUCLEOTIDE SEQUENCE [LARGE SCALE GENOMIC DNA]</scope>
    <source>
        <strain evidence="1 2">DSM 21950</strain>
    </source>
</reference>
<gene>
    <name evidence="1" type="ORF">BXY64_0249</name>
</gene>
<protein>
    <submittedName>
        <fullName evidence="1">Uncharacterized protein</fullName>
    </submittedName>
</protein>
<evidence type="ECO:0000313" key="2">
    <source>
        <dbReference type="Proteomes" id="UP000284531"/>
    </source>
</evidence>
<dbReference type="AlphaFoldDB" id="A0A419X6A0"/>
<accession>A0A419X6A0</accession>
<evidence type="ECO:0000313" key="1">
    <source>
        <dbReference type="EMBL" id="RKE03256.1"/>
    </source>
</evidence>
<dbReference type="Proteomes" id="UP000284531">
    <property type="component" value="Unassembled WGS sequence"/>
</dbReference>
<comment type="caution">
    <text evidence="1">The sequence shown here is derived from an EMBL/GenBank/DDBJ whole genome shotgun (WGS) entry which is preliminary data.</text>
</comment>
<proteinExistence type="predicted"/>